<dbReference type="GO" id="GO:0003824">
    <property type="term" value="F:catalytic activity"/>
    <property type="evidence" value="ECO:0007669"/>
    <property type="project" value="InterPro"/>
</dbReference>
<name>A0A7W5AKC8_9ACTN</name>
<dbReference type="InterPro" id="IPR025202">
    <property type="entry name" value="PLD-like_dom"/>
</dbReference>
<dbReference type="Pfam" id="PF13091">
    <property type="entry name" value="PLDc_2"/>
    <property type="match status" value="1"/>
</dbReference>
<gene>
    <name evidence="2" type="ORF">FHR83_005354</name>
</gene>
<dbReference type="GO" id="GO:0006793">
    <property type="term" value="P:phosphorus metabolic process"/>
    <property type="evidence" value="ECO:0007669"/>
    <property type="project" value="UniProtKB-ARBA"/>
</dbReference>
<keyword evidence="3" id="KW-1185">Reference proteome</keyword>
<dbReference type="AlphaFoldDB" id="A0A7W5AKC8"/>
<dbReference type="PROSITE" id="PS50035">
    <property type="entry name" value="PLD"/>
    <property type="match status" value="1"/>
</dbReference>
<dbReference type="RefSeq" id="WP_183223067.1">
    <property type="nucleotide sequence ID" value="NZ_BMPW01000019.1"/>
</dbReference>
<comment type="caution">
    <text evidence="2">The sequence shown here is derived from an EMBL/GenBank/DDBJ whole genome shotgun (WGS) entry which is preliminary data.</text>
</comment>
<organism evidence="2 3">
    <name type="scientific">Actinoplanes campanulatus</name>
    <dbReference type="NCBI Taxonomy" id="113559"/>
    <lineage>
        <taxon>Bacteria</taxon>
        <taxon>Bacillati</taxon>
        <taxon>Actinomycetota</taxon>
        <taxon>Actinomycetes</taxon>
        <taxon>Micromonosporales</taxon>
        <taxon>Micromonosporaceae</taxon>
        <taxon>Actinoplanes</taxon>
    </lineage>
</organism>
<evidence type="ECO:0000313" key="2">
    <source>
        <dbReference type="EMBL" id="MBB3097670.1"/>
    </source>
</evidence>
<evidence type="ECO:0000313" key="3">
    <source>
        <dbReference type="Proteomes" id="UP000590749"/>
    </source>
</evidence>
<dbReference type="Gene3D" id="3.30.870.10">
    <property type="entry name" value="Endonuclease Chain A"/>
    <property type="match status" value="1"/>
</dbReference>
<reference evidence="2 3" key="1">
    <citation type="submission" date="2020-08" db="EMBL/GenBank/DDBJ databases">
        <title>Genomic Encyclopedia of Type Strains, Phase III (KMG-III): the genomes of soil and plant-associated and newly described type strains.</title>
        <authorList>
            <person name="Whitman W."/>
        </authorList>
    </citation>
    <scope>NUCLEOTIDE SEQUENCE [LARGE SCALE GENOMIC DNA]</scope>
    <source>
        <strain evidence="2 3">CECT 3287</strain>
    </source>
</reference>
<accession>A0A7W5AKC8</accession>
<feature type="domain" description="PLD phosphodiesterase" evidence="1">
    <location>
        <begin position="173"/>
        <end position="200"/>
    </location>
</feature>
<dbReference type="NCBIfam" id="NF038319">
    <property type="entry name" value="DISARM_DrmC_I"/>
    <property type="match status" value="1"/>
</dbReference>
<dbReference type="InterPro" id="IPR001736">
    <property type="entry name" value="PLipase_D/transphosphatidylase"/>
</dbReference>
<dbReference type="SUPFAM" id="SSF56024">
    <property type="entry name" value="Phospholipase D/nuclease"/>
    <property type="match status" value="1"/>
</dbReference>
<dbReference type="EMBL" id="JACHXF010000012">
    <property type="protein sequence ID" value="MBB3097670.1"/>
    <property type="molecule type" value="Genomic_DNA"/>
</dbReference>
<dbReference type="InterPro" id="IPR047955">
    <property type="entry name" value="DrmC-like"/>
</dbReference>
<proteinExistence type="predicted"/>
<sequence length="239" mass="25249">MATDPHEALGAYLTAYEASRLATLLHAGATTTQALKEIHASRRSEARQLLAAAGIGPDQRKASVAVLRAIAGARSVQTAITPVWTMPGPHATIGRLTSEAQRIIDDARMSITCSSYNFTPSSAMWRSLHAATTRPGIAVTVYLDATAGSPAAVAAHLPKATVLRTLTVPGATKPLVSHAKFIVVDHTLTLLTSANFSWSAENANIELGLLIHDTVLAESIESLMRRKHGLLYEPISSGG</sequence>
<evidence type="ECO:0000259" key="1">
    <source>
        <dbReference type="PROSITE" id="PS50035"/>
    </source>
</evidence>
<protein>
    <submittedName>
        <fullName evidence="2">Phosphatidylserine/phosphatidylglycerophosphate/ cardiolipin synthase-like enzyme</fullName>
    </submittedName>
</protein>
<dbReference type="Proteomes" id="UP000590749">
    <property type="component" value="Unassembled WGS sequence"/>
</dbReference>